<evidence type="ECO:0000313" key="2">
    <source>
        <dbReference type="Proteomes" id="UP000688137"/>
    </source>
</evidence>
<comment type="caution">
    <text evidence="1">The sequence shown here is derived from an EMBL/GenBank/DDBJ whole genome shotgun (WGS) entry which is preliminary data.</text>
</comment>
<name>A0A8S1MDZ1_PARPR</name>
<protein>
    <submittedName>
        <fullName evidence="1">Uncharacterized protein</fullName>
    </submittedName>
</protein>
<reference evidence="1" key="1">
    <citation type="submission" date="2021-01" db="EMBL/GenBank/DDBJ databases">
        <authorList>
            <consortium name="Genoscope - CEA"/>
            <person name="William W."/>
        </authorList>
    </citation>
    <scope>NUCLEOTIDE SEQUENCE</scope>
</reference>
<sequence>MRINFSSIIEFLREFPQQNKFDLLCVDCYYNPQQWYQESVCKLDLLVMQQSFYSSYQLKERDKQDYDHYLIGLTFTLKLHENLQEYCNPLLEDINCDQVQYFHLGKQVYVKCKLNYFYFDDDCHRVNSTCQSVHKLGNCIFCKSGMYLNDKLYPQCPEDCNQCNFNIQTQLPNCISCNEKFAVSHGFCKQCGSYCQVCQDYYDEIMDSNYLKCY</sequence>
<dbReference type="Proteomes" id="UP000688137">
    <property type="component" value="Unassembled WGS sequence"/>
</dbReference>
<accession>A0A8S1MDZ1</accession>
<proteinExistence type="predicted"/>
<keyword evidence="2" id="KW-1185">Reference proteome</keyword>
<dbReference type="EMBL" id="CAJJDM010000055">
    <property type="protein sequence ID" value="CAD8075933.1"/>
    <property type="molecule type" value="Genomic_DNA"/>
</dbReference>
<dbReference type="AlphaFoldDB" id="A0A8S1MDZ1"/>
<evidence type="ECO:0000313" key="1">
    <source>
        <dbReference type="EMBL" id="CAD8075933.1"/>
    </source>
</evidence>
<organism evidence="1 2">
    <name type="scientific">Paramecium primaurelia</name>
    <dbReference type="NCBI Taxonomy" id="5886"/>
    <lineage>
        <taxon>Eukaryota</taxon>
        <taxon>Sar</taxon>
        <taxon>Alveolata</taxon>
        <taxon>Ciliophora</taxon>
        <taxon>Intramacronucleata</taxon>
        <taxon>Oligohymenophorea</taxon>
        <taxon>Peniculida</taxon>
        <taxon>Parameciidae</taxon>
        <taxon>Paramecium</taxon>
    </lineage>
</organism>
<gene>
    <name evidence="1" type="ORF">PPRIM_AZ9-3.1.T0550148</name>
</gene>